<feature type="domain" description="HTH luxR-type" evidence="4">
    <location>
        <begin position="144"/>
        <end position="209"/>
    </location>
</feature>
<dbReference type="PANTHER" id="PTHR44688:SF16">
    <property type="entry name" value="DNA-BINDING TRANSCRIPTIONAL ACTIVATOR DEVR_DOSR"/>
    <property type="match status" value="1"/>
</dbReference>
<dbReference type="PROSITE" id="PS50043">
    <property type="entry name" value="HTH_LUXR_2"/>
    <property type="match status" value="1"/>
</dbReference>
<keyword evidence="1" id="KW-0805">Transcription regulation</keyword>
<dbReference type="PRINTS" id="PR00038">
    <property type="entry name" value="HTHLUXR"/>
</dbReference>
<dbReference type="GO" id="GO:0006355">
    <property type="term" value="P:regulation of DNA-templated transcription"/>
    <property type="evidence" value="ECO:0007669"/>
    <property type="project" value="InterPro"/>
</dbReference>
<evidence type="ECO:0000313" key="5">
    <source>
        <dbReference type="EMBL" id="CAA9495236.1"/>
    </source>
</evidence>
<name>A0A6J4SCI6_9ACTN</name>
<sequence>MSVDCRDVATARFVSTPLIVAVAEDELAARRIEDVLEADGMLVETRGLSVEELGHGAAADPDVLVVAFGRGITERDGHMRRLRKSLPDTHLIAVLPEDSRRGVRRALEAGADGVVFDTEIEAALTWTVGAVLAGQTAVPAAARHEVDRPTLSGREKQVLGMVVMGLSNKAIAAKLYLAESTVKCHLSSAFSKLGVRSRNEAADLIVHSGAGLGLGLIDVPPAYATTEGSGR</sequence>
<dbReference type="CDD" id="cd06170">
    <property type="entry name" value="LuxR_C_like"/>
    <property type="match status" value="1"/>
</dbReference>
<reference evidence="5" key="1">
    <citation type="submission" date="2020-02" db="EMBL/GenBank/DDBJ databases">
        <authorList>
            <person name="Meier V. D."/>
        </authorList>
    </citation>
    <scope>NUCLEOTIDE SEQUENCE</scope>
    <source>
        <strain evidence="5">AVDCRST_MAG67</strain>
    </source>
</reference>
<dbReference type="Pfam" id="PF00196">
    <property type="entry name" value="GerE"/>
    <property type="match status" value="1"/>
</dbReference>
<organism evidence="5">
    <name type="scientific">uncultured Solirubrobacteraceae bacterium</name>
    <dbReference type="NCBI Taxonomy" id="1162706"/>
    <lineage>
        <taxon>Bacteria</taxon>
        <taxon>Bacillati</taxon>
        <taxon>Actinomycetota</taxon>
        <taxon>Thermoleophilia</taxon>
        <taxon>Solirubrobacterales</taxon>
        <taxon>Solirubrobacteraceae</taxon>
        <taxon>environmental samples</taxon>
    </lineage>
</organism>
<evidence type="ECO:0000259" key="4">
    <source>
        <dbReference type="PROSITE" id="PS50043"/>
    </source>
</evidence>
<keyword evidence="2" id="KW-0238">DNA-binding</keyword>
<dbReference type="AlphaFoldDB" id="A0A6J4SCI6"/>
<dbReference type="InterPro" id="IPR016032">
    <property type="entry name" value="Sig_transdc_resp-reg_C-effctor"/>
</dbReference>
<evidence type="ECO:0000256" key="1">
    <source>
        <dbReference type="ARBA" id="ARBA00023015"/>
    </source>
</evidence>
<protein>
    <recommendedName>
        <fullName evidence="4">HTH luxR-type domain-containing protein</fullName>
    </recommendedName>
</protein>
<gene>
    <name evidence="5" type="ORF">AVDCRST_MAG67-1637</name>
</gene>
<dbReference type="GO" id="GO:0003677">
    <property type="term" value="F:DNA binding"/>
    <property type="evidence" value="ECO:0007669"/>
    <property type="project" value="UniProtKB-KW"/>
</dbReference>
<dbReference type="SMART" id="SM00421">
    <property type="entry name" value="HTH_LUXR"/>
    <property type="match status" value="1"/>
</dbReference>
<dbReference type="Gene3D" id="3.40.50.2300">
    <property type="match status" value="1"/>
</dbReference>
<dbReference type="SUPFAM" id="SSF52172">
    <property type="entry name" value="CheY-like"/>
    <property type="match status" value="1"/>
</dbReference>
<dbReference type="EMBL" id="CADCVQ010000070">
    <property type="protein sequence ID" value="CAA9495236.1"/>
    <property type="molecule type" value="Genomic_DNA"/>
</dbReference>
<evidence type="ECO:0000256" key="2">
    <source>
        <dbReference type="ARBA" id="ARBA00023125"/>
    </source>
</evidence>
<dbReference type="PANTHER" id="PTHR44688">
    <property type="entry name" value="DNA-BINDING TRANSCRIPTIONAL ACTIVATOR DEVR_DOSR"/>
    <property type="match status" value="1"/>
</dbReference>
<evidence type="ECO:0000256" key="3">
    <source>
        <dbReference type="ARBA" id="ARBA00023163"/>
    </source>
</evidence>
<keyword evidence="3" id="KW-0804">Transcription</keyword>
<dbReference type="InterPro" id="IPR000792">
    <property type="entry name" value="Tscrpt_reg_LuxR_C"/>
</dbReference>
<dbReference type="PROSITE" id="PS00622">
    <property type="entry name" value="HTH_LUXR_1"/>
    <property type="match status" value="1"/>
</dbReference>
<accession>A0A6J4SCI6</accession>
<dbReference type="SUPFAM" id="SSF46894">
    <property type="entry name" value="C-terminal effector domain of the bipartite response regulators"/>
    <property type="match status" value="1"/>
</dbReference>
<proteinExistence type="predicted"/>
<dbReference type="InterPro" id="IPR011006">
    <property type="entry name" value="CheY-like_superfamily"/>
</dbReference>